<dbReference type="InterPro" id="IPR033856">
    <property type="entry name" value="Trp_halogen"/>
</dbReference>
<accession>A0A8J6LYZ6</accession>
<evidence type="ECO:0000313" key="4">
    <source>
        <dbReference type="Proteomes" id="UP000601768"/>
    </source>
</evidence>
<feature type="binding site" evidence="2">
    <location>
        <position position="80"/>
    </location>
    <ligand>
        <name>7-chloro-L-tryptophan</name>
        <dbReference type="ChEBI" id="CHEBI:58713"/>
    </ligand>
</feature>
<dbReference type="Pfam" id="PF04820">
    <property type="entry name" value="Trp_halogenase"/>
    <property type="match status" value="1"/>
</dbReference>
<reference evidence="3" key="1">
    <citation type="journal article" date="2018" name="Int. J. Syst. Evol. Microbiol.">
        <title>Neptunicella marina gen. nov., sp. nov., isolated from surface seawater.</title>
        <authorList>
            <person name="Liu X."/>
            <person name="Lai Q."/>
            <person name="Du Y."/>
            <person name="Zhang X."/>
            <person name="Liu Z."/>
            <person name="Sun F."/>
            <person name="Shao Z."/>
        </authorList>
    </citation>
    <scope>NUCLEOTIDE SEQUENCE</scope>
    <source>
        <strain evidence="3">S27-2</strain>
    </source>
</reference>
<comment type="caution">
    <text evidence="3">The sequence shown here is derived from an EMBL/GenBank/DDBJ whole genome shotgun (WGS) entry which is preliminary data.</text>
</comment>
<dbReference type="InterPro" id="IPR006905">
    <property type="entry name" value="Flavin_halogenase"/>
</dbReference>
<keyword evidence="4" id="KW-1185">Reference proteome</keyword>
<dbReference type="AlphaFoldDB" id="A0A8J6LYZ6"/>
<dbReference type="GO" id="GO:0004497">
    <property type="term" value="F:monooxygenase activity"/>
    <property type="evidence" value="ECO:0007669"/>
    <property type="project" value="InterPro"/>
</dbReference>
<keyword evidence="2" id="KW-0285">Flavoprotein</keyword>
<dbReference type="PIRSF" id="PIRSF011396">
    <property type="entry name" value="Trp_halogenase"/>
    <property type="match status" value="1"/>
</dbReference>
<feature type="binding site" evidence="2">
    <location>
        <position position="335"/>
    </location>
    <ligand>
        <name>FAD</name>
        <dbReference type="ChEBI" id="CHEBI:57692"/>
    </ligand>
</feature>
<protein>
    <submittedName>
        <fullName evidence="3">Tryptophan 7-halogenase</fullName>
    </submittedName>
</protein>
<evidence type="ECO:0000256" key="1">
    <source>
        <dbReference type="PIRSR" id="PIRSR011396-1"/>
    </source>
</evidence>
<dbReference type="SUPFAM" id="SSF51905">
    <property type="entry name" value="FAD/NAD(P)-binding domain"/>
    <property type="match status" value="1"/>
</dbReference>
<reference evidence="3" key="2">
    <citation type="submission" date="2020-08" db="EMBL/GenBank/DDBJ databases">
        <authorList>
            <person name="Lai Q."/>
        </authorList>
    </citation>
    <scope>NUCLEOTIDE SEQUENCE</scope>
    <source>
        <strain evidence="3">S27-2</strain>
    </source>
</reference>
<dbReference type="RefSeq" id="WP_186506187.1">
    <property type="nucleotide sequence ID" value="NZ_JACNEP010000005.1"/>
</dbReference>
<dbReference type="PANTHER" id="PTHR43747">
    <property type="entry name" value="FAD-BINDING PROTEIN"/>
    <property type="match status" value="1"/>
</dbReference>
<sequence>MQKPINKIVIVGGGTAGWMSAARLARFMQSQQQTDIFLIESADIGTVGVGEATIPNIVEFNRQLGLDEVELIKATQATFKLGVQFENWRAADTQFFHPFSDYGMPIEGVDFHQYVHVAQQQGVDVKLSEFSFPLALAAQNRFAQPHPNPPSPLADYSYAYHFDASLYASYLRDFACGLGVKRIEATIEQVNCDTNSGFIKSVTLQGGQQIDGELFIDCSGFRSLLLQKSLGVEYEDWSQWLLCDAAFAMQTERTGELLPYTRTIAESAGWQWRIPLQHRMGNGHIFSRQFMPDEQARQLLIDSVDGNALHEPRLIQFKPGRTKQIWHKNCFAVGLASGFLEPLESTSISLIQTALSKLLTFFPDSGFNQADIDEVNRLHGLELEHIRDFLILHYKLNQRDDSEFWRYCRDMVVPDSLQHKIDLYRSRGYVQQFQQDSFEPASWLSMYHGFGLQAQRVDPRASAVPLHLIEQKLQQMRQSIQNAASQAMLHQDFIAKHCSSK</sequence>
<dbReference type="EMBL" id="JACNEP010000005">
    <property type="protein sequence ID" value="MBC3765710.1"/>
    <property type="molecule type" value="Genomic_DNA"/>
</dbReference>
<feature type="binding site" evidence="2">
    <location>
        <position position="344"/>
    </location>
    <ligand>
        <name>L-tryptophan</name>
        <dbReference type="ChEBI" id="CHEBI:57912"/>
    </ligand>
</feature>
<proteinExistence type="predicted"/>
<evidence type="ECO:0000313" key="3">
    <source>
        <dbReference type="EMBL" id="MBC3765710.1"/>
    </source>
</evidence>
<organism evidence="3 4">
    <name type="scientific">Neptunicella marina</name>
    <dbReference type="NCBI Taxonomy" id="2125989"/>
    <lineage>
        <taxon>Bacteria</taxon>
        <taxon>Pseudomonadati</taxon>
        <taxon>Pseudomonadota</taxon>
        <taxon>Gammaproteobacteria</taxon>
        <taxon>Alteromonadales</taxon>
        <taxon>Alteromonadaceae</taxon>
        <taxon>Neptunicella</taxon>
    </lineage>
</organism>
<dbReference type="InterPro" id="IPR050816">
    <property type="entry name" value="Flavin-dep_Halogenase_NPB"/>
</dbReference>
<name>A0A8J6LYZ6_9ALTE</name>
<dbReference type="Gene3D" id="3.50.50.60">
    <property type="entry name" value="FAD/NAD(P)-binding domain"/>
    <property type="match status" value="1"/>
</dbReference>
<dbReference type="PANTHER" id="PTHR43747:SF4">
    <property type="entry name" value="FLAVIN-DEPENDENT TRYPTOPHAN HALOGENASE"/>
    <property type="match status" value="1"/>
</dbReference>
<dbReference type="GO" id="GO:0000166">
    <property type="term" value="F:nucleotide binding"/>
    <property type="evidence" value="ECO:0007669"/>
    <property type="project" value="UniProtKB-KW"/>
</dbReference>
<evidence type="ECO:0000256" key="2">
    <source>
        <dbReference type="PIRSR" id="PIRSR011396-2"/>
    </source>
</evidence>
<feature type="binding site" evidence="2">
    <location>
        <begin position="13"/>
        <end position="16"/>
    </location>
    <ligand>
        <name>FAD</name>
        <dbReference type="ChEBI" id="CHEBI:57692"/>
    </ligand>
</feature>
<gene>
    <name evidence="3" type="ORF">H8B19_07470</name>
</gene>
<dbReference type="Proteomes" id="UP000601768">
    <property type="component" value="Unassembled WGS sequence"/>
</dbReference>
<feature type="active site" evidence="1">
    <location>
        <position position="80"/>
    </location>
</feature>
<keyword evidence="2" id="KW-0274">FAD</keyword>
<feature type="binding site" evidence="2">
    <location>
        <position position="348"/>
    </location>
    <ligand>
        <name>FAD</name>
        <dbReference type="ChEBI" id="CHEBI:57692"/>
    </ligand>
</feature>
<dbReference type="InterPro" id="IPR036188">
    <property type="entry name" value="FAD/NAD-bd_sf"/>
</dbReference>
<keyword evidence="2" id="KW-0547">Nucleotide-binding</keyword>